<protein>
    <recommendedName>
        <fullName evidence="5">Outer membrane lipoprotein carrier protein LolA</fullName>
    </recommendedName>
</protein>
<feature type="transmembrane region" description="Helical" evidence="2">
    <location>
        <begin position="12"/>
        <end position="32"/>
    </location>
</feature>
<dbReference type="Gene3D" id="2.50.20.10">
    <property type="entry name" value="Lipoprotein localisation LolA/LolB/LppX"/>
    <property type="match status" value="1"/>
</dbReference>
<dbReference type="PANTHER" id="PTHR35869">
    <property type="entry name" value="OUTER-MEMBRANE LIPOPROTEIN CARRIER PROTEIN"/>
    <property type="match status" value="1"/>
</dbReference>
<reference evidence="3 4" key="1">
    <citation type="submission" date="2017-03" db="EMBL/GenBank/DDBJ databases">
        <authorList>
            <person name="Afonso C.L."/>
            <person name="Miller P.J."/>
            <person name="Scott M.A."/>
            <person name="Spackman E."/>
            <person name="Goraichik I."/>
            <person name="Dimitrov K.M."/>
            <person name="Suarez D.L."/>
            <person name="Swayne D.E."/>
        </authorList>
    </citation>
    <scope>NUCLEOTIDE SEQUENCE [LARGE SCALE GENOMIC DNA]</scope>
    <source>
        <strain evidence="3">PRJEB14757</strain>
    </source>
</reference>
<evidence type="ECO:0008006" key="5">
    <source>
        <dbReference type="Google" id="ProtNLM"/>
    </source>
</evidence>
<proteinExistence type="predicted"/>
<keyword evidence="2" id="KW-0472">Membrane</keyword>
<dbReference type="InterPro" id="IPR029046">
    <property type="entry name" value="LolA/LolB/LppX"/>
</dbReference>
<dbReference type="AlphaFoldDB" id="A0A1W1H7Z8"/>
<keyword evidence="2" id="KW-1133">Transmembrane helix</keyword>
<dbReference type="Proteomes" id="UP000191931">
    <property type="component" value="Unassembled WGS sequence"/>
</dbReference>
<keyword evidence="2" id="KW-0812">Transmembrane</keyword>
<dbReference type="Pfam" id="PF03548">
    <property type="entry name" value="LolA"/>
    <property type="match status" value="1"/>
</dbReference>
<name>A0A1W1H7Z8_9BACT</name>
<organism evidence="3 4">
    <name type="scientific">Desulfamplus magnetovallimortis</name>
    <dbReference type="NCBI Taxonomy" id="1246637"/>
    <lineage>
        <taxon>Bacteria</taxon>
        <taxon>Pseudomonadati</taxon>
        <taxon>Thermodesulfobacteriota</taxon>
        <taxon>Desulfobacteria</taxon>
        <taxon>Desulfobacterales</taxon>
        <taxon>Desulfobacteraceae</taxon>
        <taxon>Desulfamplus</taxon>
    </lineage>
</organism>
<keyword evidence="4" id="KW-1185">Reference proteome</keyword>
<evidence type="ECO:0000313" key="4">
    <source>
        <dbReference type="Proteomes" id="UP000191931"/>
    </source>
</evidence>
<dbReference type="InterPro" id="IPR004564">
    <property type="entry name" value="OM_lipoprot_carrier_LolA-like"/>
</dbReference>
<sequence>MITSFIRKFTIVFYISIMISSYGIFFPLYVMAAQNEPDTTNISVLSQKQENNMDLPQGKAKQDGDQKLVSTSFSSEKEEAIVSAIEKLYSRSNFSCAYHQRSTLKALGISEDAWGRAFFSHPGKMRWEYKEPEIHKIISDGRNLWIYRPEEKQVLQGDAAVFFRGGAGGAFLSDISSVREDYTLFVSENNLDTTAIYLTMVPKNETPDIASIKIRVIKDSYIIQKVTTTNAYGDTTEITFSEIEFGELDDSLFHFTVPEGVDVIPMG</sequence>
<dbReference type="SUPFAM" id="SSF89392">
    <property type="entry name" value="Prokaryotic lipoproteins and lipoprotein localization factors"/>
    <property type="match status" value="1"/>
</dbReference>
<evidence type="ECO:0000256" key="2">
    <source>
        <dbReference type="SAM" id="Phobius"/>
    </source>
</evidence>
<keyword evidence="1" id="KW-0732">Signal</keyword>
<dbReference type="RefSeq" id="WP_080804855.1">
    <property type="nucleotide sequence ID" value="NZ_LT828549.1"/>
</dbReference>
<gene>
    <name evidence="3" type="ORF">MTBBW1_1380045</name>
</gene>
<evidence type="ECO:0000313" key="3">
    <source>
        <dbReference type="EMBL" id="SLM28498.1"/>
    </source>
</evidence>
<evidence type="ECO:0000256" key="1">
    <source>
        <dbReference type="ARBA" id="ARBA00022729"/>
    </source>
</evidence>
<dbReference type="CDD" id="cd16325">
    <property type="entry name" value="LolA"/>
    <property type="match status" value="1"/>
</dbReference>
<dbReference type="STRING" id="1246637.MTBBW1_1380045"/>
<dbReference type="EMBL" id="FWEV01000044">
    <property type="protein sequence ID" value="SLM28498.1"/>
    <property type="molecule type" value="Genomic_DNA"/>
</dbReference>
<dbReference type="PANTHER" id="PTHR35869:SF1">
    <property type="entry name" value="OUTER-MEMBRANE LIPOPROTEIN CARRIER PROTEIN"/>
    <property type="match status" value="1"/>
</dbReference>
<accession>A0A1W1H7Z8</accession>
<dbReference type="OrthoDB" id="9785727at2"/>